<name>A0A8H5Z8G7_COCSA</name>
<gene>
    <name evidence="1" type="ORF">GGP41_003148</name>
</gene>
<dbReference type="Proteomes" id="UP000624244">
    <property type="component" value="Unassembled WGS sequence"/>
</dbReference>
<dbReference type="AlphaFoldDB" id="A0A8H5Z8G7"/>
<sequence length="68" mass="7429">MPSLYVTNRHAPKSVKQPLVRKALVFATAPNVQPSAKRTRSEEARSANVHGYAIMIVTGNDRKGTPGR</sequence>
<protein>
    <submittedName>
        <fullName evidence="1">Uncharacterized protein</fullName>
    </submittedName>
</protein>
<evidence type="ECO:0000313" key="2">
    <source>
        <dbReference type="Proteomes" id="UP000624244"/>
    </source>
</evidence>
<accession>A0A8H5Z8G7</accession>
<reference evidence="1" key="1">
    <citation type="submission" date="2019-11" db="EMBL/GenBank/DDBJ databases">
        <title>Bipolaris sorokiniana Genome sequencing.</title>
        <authorList>
            <person name="Wang H."/>
        </authorList>
    </citation>
    <scope>NUCLEOTIDE SEQUENCE</scope>
</reference>
<proteinExistence type="predicted"/>
<organism evidence="1 2">
    <name type="scientific">Cochliobolus sativus</name>
    <name type="common">Common root rot and spot blotch fungus</name>
    <name type="synonym">Bipolaris sorokiniana</name>
    <dbReference type="NCBI Taxonomy" id="45130"/>
    <lineage>
        <taxon>Eukaryota</taxon>
        <taxon>Fungi</taxon>
        <taxon>Dikarya</taxon>
        <taxon>Ascomycota</taxon>
        <taxon>Pezizomycotina</taxon>
        <taxon>Dothideomycetes</taxon>
        <taxon>Pleosporomycetidae</taxon>
        <taxon>Pleosporales</taxon>
        <taxon>Pleosporineae</taxon>
        <taxon>Pleosporaceae</taxon>
        <taxon>Bipolaris</taxon>
    </lineage>
</organism>
<comment type="caution">
    <text evidence="1">The sequence shown here is derived from an EMBL/GenBank/DDBJ whole genome shotgun (WGS) entry which is preliminary data.</text>
</comment>
<evidence type="ECO:0000313" key="1">
    <source>
        <dbReference type="EMBL" id="KAF5845486.1"/>
    </source>
</evidence>
<dbReference type="EMBL" id="WNKQ01000019">
    <property type="protein sequence ID" value="KAF5845486.1"/>
    <property type="molecule type" value="Genomic_DNA"/>
</dbReference>